<dbReference type="Proteomes" id="UP000202629">
    <property type="component" value="Segment"/>
</dbReference>
<keyword evidence="2" id="KW-1185">Reference proteome</keyword>
<sequence length="71" mass="8340">MPGFLIEFNRRTRERRVREFVDHSEAMHVRLQLEAAREDQDVEIAALISPSLETLKRTHSRYFTGKELAAI</sequence>
<protein>
    <submittedName>
        <fullName evidence="1">Uncharacterized protein</fullName>
    </submittedName>
</protein>
<reference evidence="2" key="1">
    <citation type="submission" date="2016-03" db="EMBL/GenBank/DDBJ databases">
        <authorList>
            <person name="Ploux O."/>
        </authorList>
    </citation>
    <scope>NUCLEOTIDE SEQUENCE [LARGE SCALE GENOMIC DNA]</scope>
</reference>
<gene>
    <name evidence="1" type="primary">30</name>
    <name evidence="1" type="ORF">SEA_PHRANN_30</name>
</gene>
<dbReference type="GeneID" id="29126427"/>
<dbReference type="KEGG" id="vg:29126427"/>
<organism evidence="1 2">
    <name type="scientific">Mycobacterium phage Phrann</name>
    <dbReference type="NCBI Taxonomy" id="1821541"/>
    <lineage>
        <taxon>Viruses</taxon>
        <taxon>Duplodnaviria</taxon>
        <taxon>Heunggongvirae</taxon>
        <taxon>Uroviricota</taxon>
        <taxon>Caudoviricetes</taxon>
        <taxon>Nclasvirinae</taxon>
        <taxon>Charlievirus</taxon>
        <taxon>Charlievirus phrann</taxon>
    </lineage>
</organism>
<name>A0A142K823_9CAUD</name>
<evidence type="ECO:0000313" key="1">
    <source>
        <dbReference type="EMBL" id="AMS02256.1"/>
    </source>
</evidence>
<dbReference type="RefSeq" id="YP_009304222.1">
    <property type="nucleotide sequence ID" value="NC_031266.1"/>
</dbReference>
<accession>A0A142K823</accession>
<proteinExistence type="predicted"/>
<evidence type="ECO:0000313" key="2">
    <source>
        <dbReference type="Proteomes" id="UP000202629"/>
    </source>
</evidence>
<dbReference type="EMBL" id="KU935731">
    <property type="protein sequence ID" value="AMS02256.1"/>
    <property type="molecule type" value="Genomic_DNA"/>
</dbReference>